<organism evidence="2 3">
    <name type="scientific">Cyclostephanos tholiformis</name>
    <dbReference type="NCBI Taxonomy" id="382380"/>
    <lineage>
        <taxon>Eukaryota</taxon>
        <taxon>Sar</taxon>
        <taxon>Stramenopiles</taxon>
        <taxon>Ochrophyta</taxon>
        <taxon>Bacillariophyta</taxon>
        <taxon>Coscinodiscophyceae</taxon>
        <taxon>Thalassiosirophycidae</taxon>
        <taxon>Stephanodiscales</taxon>
        <taxon>Stephanodiscaceae</taxon>
        <taxon>Cyclostephanos</taxon>
    </lineage>
</organism>
<reference evidence="2 3" key="1">
    <citation type="submission" date="2024-10" db="EMBL/GenBank/DDBJ databases">
        <title>Updated reference genomes for cyclostephanoid diatoms.</title>
        <authorList>
            <person name="Roberts W.R."/>
            <person name="Alverson A.J."/>
        </authorList>
    </citation>
    <scope>NUCLEOTIDE SEQUENCE [LARGE SCALE GENOMIC DNA]</scope>
    <source>
        <strain evidence="2 3">AJA228-03</strain>
    </source>
</reference>
<evidence type="ECO:0000256" key="1">
    <source>
        <dbReference type="SAM" id="MobiDB-lite"/>
    </source>
</evidence>
<dbReference type="PANTHER" id="PTHR13318">
    <property type="entry name" value="PARTNER OF PAIRED, ISOFORM B-RELATED"/>
    <property type="match status" value="1"/>
</dbReference>
<dbReference type="AlphaFoldDB" id="A0ABD3SQG8"/>
<evidence type="ECO:0000313" key="3">
    <source>
        <dbReference type="Proteomes" id="UP001530377"/>
    </source>
</evidence>
<evidence type="ECO:0000313" key="2">
    <source>
        <dbReference type="EMBL" id="KAL3826507.1"/>
    </source>
</evidence>
<dbReference type="EMBL" id="JALLPB020000020">
    <property type="protein sequence ID" value="KAL3826507.1"/>
    <property type="molecule type" value="Genomic_DNA"/>
</dbReference>
<dbReference type="Proteomes" id="UP001530377">
    <property type="component" value="Unassembled WGS sequence"/>
</dbReference>
<feature type="region of interest" description="Disordered" evidence="1">
    <location>
        <begin position="17"/>
        <end position="79"/>
    </location>
</feature>
<proteinExistence type="predicted"/>
<dbReference type="SMART" id="SM00367">
    <property type="entry name" value="LRR_CC"/>
    <property type="match status" value="2"/>
</dbReference>
<name>A0ABD3SQG8_9STRA</name>
<gene>
    <name evidence="2" type="ORF">ACHAXA_004344</name>
</gene>
<comment type="caution">
    <text evidence="2">The sequence shown here is derived from an EMBL/GenBank/DDBJ whole genome shotgun (WGS) entry which is preliminary data.</text>
</comment>
<dbReference type="SUPFAM" id="SSF52047">
    <property type="entry name" value="RNI-like"/>
    <property type="match status" value="1"/>
</dbReference>
<sequence>MREIPSLRILALRAVGPPGCDAEVTFGGTPASANNVDDDDADDDVDDSSAGGESPSARGRVGRGDHPPPLASEDVPTQPTMTSRLLDRLRDDATHLPIRPYVGPGRPNAADVDISHPWIMAAYPPRQRGEDGSNCLAPLMTTTTKSTTTTTTTTNNNNNIPVVAVVVDGAENNNGGGCDEARGHDVVGGGGEFLAIEHGNHAVECLQQFIDALVESGRASDTRMGVRFFREWTSAVVGRSVMVGWEGEVVRDAGRGGGGVAVVDDSLLPRTPSKKRQKIASSTANVDDDATIPLGSLSLHNFSAGSIRTFRSMEKANVGRCLGTLDVTGVHGLTDSILSNVICGGSFARLRRLSVKNCRKLTGRGISSLVGLPNLRALDVGGCFNVLPDDVISLVRCHPSTRRGGFEEIYASGLGWTDVALEEIVDVTVGQLRALGVGFSPYISGPGLILTLSKLSSTLEHLAFPFCAGMDDAVASALGKALPRLAVLDIRGCNKVYSLSGMMEGRAGSAIAKHLFVLARYSGISVNSLDETLRLYDSEKLTCILDGGGTGGGIRR</sequence>
<feature type="compositionally biased region" description="Acidic residues" evidence="1">
    <location>
        <begin position="36"/>
        <end position="47"/>
    </location>
</feature>
<protein>
    <submittedName>
        <fullName evidence="2">Uncharacterized protein</fullName>
    </submittedName>
</protein>
<dbReference type="Gene3D" id="3.80.10.10">
    <property type="entry name" value="Ribonuclease Inhibitor"/>
    <property type="match status" value="2"/>
</dbReference>
<dbReference type="InterPro" id="IPR006553">
    <property type="entry name" value="Leu-rich_rpt_Cys-con_subtyp"/>
</dbReference>
<keyword evidence="3" id="KW-1185">Reference proteome</keyword>
<dbReference type="InterPro" id="IPR032675">
    <property type="entry name" value="LRR_dom_sf"/>
</dbReference>
<accession>A0ABD3SQG8</accession>